<dbReference type="GeneID" id="66834932"/>
<evidence type="ECO:0000313" key="3">
    <source>
        <dbReference type="Proteomes" id="UP000042997"/>
    </source>
</evidence>
<name>A0A098BUD9_9NOCA</name>
<reference evidence="2 3" key="1">
    <citation type="journal article" date="2014" name="Genome Announc.">
        <title>Draft Genome Sequence of Propane- and Butane-Oxidizing Actinobacterium Rhodococcus ruber IEGM 231.</title>
        <authorList>
            <person name="Ivshina I.B."/>
            <person name="Kuyukina M.S."/>
            <person name="Krivoruchko A.V."/>
            <person name="Barbe V."/>
            <person name="Fischer C."/>
        </authorList>
    </citation>
    <scope>NUCLEOTIDE SEQUENCE [LARGE SCALE GENOMIC DNA]</scope>
</reference>
<organism evidence="2 3">
    <name type="scientific">Rhodococcus ruber</name>
    <dbReference type="NCBI Taxonomy" id="1830"/>
    <lineage>
        <taxon>Bacteria</taxon>
        <taxon>Bacillati</taxon>
        <taxon>Actinomycetota</taxon>
        <taxon>Actinomycetes</taxon>
        <taxon>Mycobacteriales</taxon>
        <taxon>Nocardiaceae</taxon>
        <taxon>Rhodococcus</taxon>
    </lineage>
</organism>
<protein>
    <submittedName>
        <fullName evidence="2">Uncharacterized protein</fullName>
    </submittedName>
</protein>
<evidence type="ECO:0000256" key="1">
    <source>
        <dbReference type="SAM" id="MobiDB-lite"/>
    </source>
</evidence>
<proteinExistence type="predicted"/>
<dbReference type="Proteomes" id="UP000042997">
    <property type="component" value="Unassembled WGS sequence"/>
</dbReference>
<evidence type="ECO:0000313" key="2">
    <source>
        <dbReference type="EMBL" id="CDZ92349.1"/>
    </source>
</evidence>
<feature type="compositionally biased region" description="Basic and acidic residues" evidence="1">
    <location>
        <begin position="172"/>
        <end position="186"/>
    </location>
</feature>
<gene>
    <name evidence="2" type="ORF">RHRU231_940007</name>
</gene>
<dbReference type="RefSeq" id="WP_203011546.1">
    <property type="nucleotide sequence ID" value="NZ_CP044211.1"/>
</dbReference>
<feature type="region of interest" description="Disordered" evidence="1">
    <location>
        <begin position="172"/>
        <end position="193"/>
    </location>
</feature>
<accession>A0A098BUD9</accession>
<dbReference type="AlphaFoldDB" id="A0A098BUD9"/>
<sequence>MTDARLPERLLNDYRVNSLAAEVWRSYTHSLMFAVSNRTDGHLTRAHLPMIPMFRPGDENILVQSGLWIDQGEGWWIDRFDLDQTTKIQLEAVDRKRVMDRERKRREREREKTRAERENVCGLPDRTVTRDVQRDNTVAMSPGNLPPRNLRIAPATWENGPEFDVTRDIRRDIKGQDRTGQDKKGEVCSMNEAHPDDAALFGWRDAG</sequence>
<dbReference type="EMBL" id="CCSD01000110">
    <property type="protein sequence ID" value="CDZ92349.1"/>
    <property type="molecule type" value="Genomic_DNA"/>
</dbReference>